<dbReference type="InterPro" id="IPR024096">
    <property type="entry name" value="NO_sig/Golgi_transp_ligand-bd"/>
</dbReference>
<sequence length="186" mass="20956">MMEMKPKIPKTGKIGNLAKNIEKETNRDVVEKVMQDVDHFKSTSDRAEQAEWIKGAIERLERQIGKEKSVKIMENCGRDCCGPKHSEHAKQLMSESKSVEEFTGKLSRGGVKFKLKDKNTAVGEYSKCYCSQVNQTPKPFSSKIYCHCGVGYIKQQFESAFGKTVEIELVQSVITGAKSCEFIIHI</sequence>
<evidence type="ECO:0000313" key="1">
    <source>
        <dbReference type="EMBL" id="QNO53894.1"/>
    </source>
</evidence>
<organism evidence="1">
    <name type="scientific">Candidatus Methanophagaceae archaeon ANME-1 ERB6</name>
    <dbReference type="NCBI Taxonomy" id="2759912"/>
    <lineage>
        <taxon>Archaea</taxon>
        <taxon>Methanobacteriati</taxon>
        <taxon>Methanobacteriota</taxon>
        <taxon>Stenosarchaea group</taxon>
        <taxon>Methanomicrobia</taxon>
        <taxon>Candidatus Methanophagales</taxon>
        <taxon>Candidatus Methanophagaceae</taxon>
    </lineage>
</organism>
<accession>A0A7G9Z0W0</accession>
<evidence type="ECO:0008006" key="2">
    <source>
        <dbReference type="Google" id="ProtNLM"/>
    </source>
</evidence>
<reference evidence="1" key="1">
    <citation type="submission" date="2020-06" db="EMBL/GenBank/DDBJ databases">
        <title>Unique genomic features of the anaerobic methanotrophic archaea.</title>
        <authorList>
            <person name="Chadwick G.L."/>
            <person name="Skennerton C.T."/>
            <person name="Laso-Perez R."/>
            <person name="Leu A.O."/>
            <person name="Speth D.R."/>
            <person name="Yu H."/>
            <person name="Morgan-Lang C."/>
            <person name="Hatzenpichler R."/>
            <person name="Goudeau D."/>
            <person name="Malmstrom R."/>
            <person name="Brazelton W.J."/>
            <person name="Woyke T."/>
            <person name="Hallam S.J."/>
            <person name="Tyson G.W."/>
            <person name="Wegener G."/>
            <person name="Boetius A."/>
            <person name="Orphan V."/>
        </authorList>
    </citation>
    <scope>NUCLEOTIDE SEQUENCE</scope>
</reference>
<dbReference type="AlphaFoldDB" id="A0A7G9Z0W0"/>
<gene>
    <name evidence="1" type="ORF">LBDBNMAG_00029</name>
</gene>
<protein>
    <recommendedName>
        <fullName evidence="2">Metanogen output domain-containing protein</fullName>
    </recommendedName>
</protein>
<dbReference type="Gene3D" id="3.30.1380.20">
    <property type="entry name" value="Trafficking protein particle complex subunit 3"/>
    <property type="match status" value="1"/>
</dbReference>
<dbReference type="EMBL" id="MT631554">
    <property type="protein sequence ID" value="QNO53894.1"/>
    <property type="molecule type" value="Genomic_DNA"/>
</dbReference>
<proteinExistence type="predicted"/>
<dbReference type="Pfam" id="PF19641">
    <property type="entry name" value="DUF6144"/>
    <property type="match status" value="1"/>
</dbReference>
<dbReference type="InterPro" id="IPR046142">
    <property type="entry name" value="DUF6144"/>
</dbReference>
<name>A0A7G9Z0W0_9EURY</name>
<dbReference type="SUPFAM" id="SSF111126">
    <property type="entry name" value="Ligand-binding domain in the NO signalling and Golgi transport"/>
    <property type="match status" value="1"/>
</dbReference>